<dbReference type="CDD" id="cd09606">
    <property type="entry name" value="M3B_PepF"/>
    <property type="match status" value="1"/>
</dbReference>
<dbReference type="SUPFAM" id="SSF55486">
    <property type="entry name" value="Metalloproteases ('zincins'), catalytic domain"/>
    <property type="match status" value="1"/>
</dbReference>
<dbReference type="PANTHER" id="PTHR11804:SF48">
    <property type="entry name" value="PUTATIVE-RELATED"/>
    <property type="match status" value="1"/>
</dbReference>
<evidence type="ECO:0000313" key="9">
    <source>
        <dbReference type="Proteomes" id="UP000594468"/>
    </source>
</evidence>
<gene>
    <name evidence="8" type="ORF">G4Y79_08105</name>
</gene>
<organism evidence="8 9">
    <name type="scientific">Phototrophicus methaneseepsis</name>
    <dbReference type="NCBI Taxonomy" id="2710758"/>
    <lineage>
        <taxon>Bacteria</taxon>
        <taxon>Bacillati</taxon>
        <taxon>Chloroflexota</taxon>
        <taxon>Candidatus Thermofontia</taxon>
        <taxon>Phototrophicales</taxon>
        <taxon>Phototrophicaceae</taxon>
        <taxon>Phototrophicus</taxon>
    </lineage>
</organism>
<name>A0A7S8ECC3_9CHLR</name>
<keyword evidence="3 6" id="KW-0378">Hydrolase</keyword>
<dbReference type="EMBL" id="CP062983">
    <property type="protein sequence ID" value="QPC84324.1"/>
    <property type="molecule type" value="Genomic_DNA"/>
</dbReference>
<dbReference type="KEGG" id="pmet:G4Y79_08105"/>
<evidence type="ECO:0000256" key="1">
    <source>
        <dbReference type="ARBA" id="ARBA00022670"/>
    </source>
</evidence>
<comment type="cofactor">
    <cofactor evidence="6">
        <name>Zn(2+)</name>
        <dbReference type="ChEBI" id="CHEBI:29105"/>
    </cofactor>
    <text evidence="6">Binds 1 zinc ion.</text>
</comment>
<keyword evidence="5 6" id="KW-0482">Metalloprotease</keyword>
<dbReference type="InterPro" id="IPR045090">
    <property type="entry name" value="Pept_M3A_M3B"/>
</dbReference>
<sequence>MFDNLAAKLNDALDWQWGDFEPYIEDLLAREVNAETVEPWMRDWSSFSKLWGEVSSRLRVATTVDTTDEEAAQRYKNLMSNIYPKVEEKSFLLNQKLVESGLVPEGMAIPMRRIKAEIALFREENLPLFVQESDLGLAYNKVVGAQTVEWEGEERTITQMAPVFLEKDRERRKEAWLLIQNRLREDRETINDLWLQFMDLRKRIATNAGFDTYRDYIWQDKGRFDYTPEQVLQFTAAIEEVAVPAMERLNNADRDLLGLETLRPWDTDIDPQGREPLMPFDSIEAFQQRAESIFMQVDPELGQQFRTMRTENLLDLGNRKGKGPGGYCTGFPISKRPFIFQNAVGLDRDIRTLLHESGHAFHGFARYELPYAQQMQSPMEFNEVASMAMELLASPYITEDNGGFYNESDAARSRIDHLKKIISFWPYMAVVVEFQHWIYSHHDEATDPASCDAKWLELWGRFMKGVDFSGYEDFILNRWRRQLHIFRYPFYYIEYGLAQLGAVQVWANALQDQAKALQQYRDALALGATVTLPQLYEVAGGRLAFDAETLKTYIDLIEKTIGELETA</sequence>
<dbReference type="GO" id="GO:0004222">
    <property type="term" value="F:metalloendopeptidase activity"/>
    <property type="evidence" value="ECO:0007669"/>
    <property type="project" value="InterPro"/>
</dbReference>
<dbReference type="Gene3D" id="1.10.1370.30">
    <property type="match status" value="1"/>
</dbReference>
<dbReference type="GO" id="GO:0046872">
    <property type="term" value="F:metal ion binding"/>
    <property type="evidence" value="ECO:0007669"/>
    <property type="project" value="UniProtKB-UniRule"/>
</dbReference>
<keyword evidence="2 6" id="KW-0479">Metal-binding</keyword>
<comment type="similarity">
    <text evidence="6">Belongs to the peptidase M3 family.</text>
</comment>
<evidence type="ECO:0000313" key="8">
    <source>
        <dbReference type="EMBL" id="QPC84324.1"/>
    </source>
</evidence>
<accession>A0A7S8ECC3</accession>
<feature type="domain" description="Peptidase M3A/M3B catalytic" evidence="7">
    <location>
        <begin position="167"/>
        <end position="552"/>
    </location>
</feature>
<dbReference type="Pfam" id="PF01432">
    <property type="entry name" value="Peptidase_M3"/>
    <property type="match status" value="1"/>
</dbReference>
<evidence type="ECO:0000256" key="3">
    <source>
        <dbReference type="ARBA" id="ARBA00022801"/>
    </source>
</evidence>
<reference evidence="8 9" key="1">
    <citation type="submission" date="2020-02" db="EMBL/GenBank/DDBJ databases">
        <authorList>
            <person name="Zheng R.K."/>
            <person name="Sun C.M."/>
        </authorList>
    </citation>
    <scope>NUCLEOTIDE SEQUENCE [LARGE SCALE GENOMIC DNA]</scope>
    <source>
        <strain evidence="9">rifampicinis</strain>
    </source>
</reference>
<dbReference type="InterPro" id="IPR011976">
    <property type="entry name" value="Pept_M3B_oligopep-rel"/>
</dbReference>
<dbReference type="GO" id="GO:0006508">
    <property type="term" value="P:proteolysis"/>
    <property type="evidence" value="ECO:0007669"/>
    <property type="project" value="UniProtKB-KW"/>
</dbReference>
<evidence type="ECO:0000256" key="2">
    <source>
        <dbReference type="ARBA" id="ARBA00022723"/>
    </source>
</evidence>
<dbReference type="Proteomes" id="UP000594468">
    <property type="component" value="Chromosome"/>
</dbReference>
<dbReference type="RefSeq" id="WP_195172387.1">
    <property type="nucleotide sequence ID" value="NZ_CP062983.1"/>
</dbReference>
<keyword evidence="9" id="KW-1185">Reference proteome</keyword>
<proteinExistence type="inferred from homology"/>
<evidence type="ECO:0000256" key="5">
    <source>
        <dbReference type="ARBA" id="ARBA00023049"/>
    </source>
</evidence>
<dbReference type="PANTHER" id="PTHR11804">
    <property type="entry name" value="PROTEASE M3 THIMET OLIGOPEPTIDASE-RELATED"/>
    <property type="match status" value="1"/>
</dbReference>
<protein>
    <submittedName>
        <fullName evidence="8">M3 family oligoendopeptidase</fullName>
    </submittedName>
</protein>
<evidence type="ECO:0000256" key="6">
    <source>
        <dbReference type="RuleBase" id="RU003435"/>
    </source>
</evidence>
<evidence type="ECO:0000259" key="7">
    <source>
        <dbReference type="Pfam" id="PF01432"/>
    </source>
</evidence>
<dbReference type="InterPro" id="IPR001567">
    <property type="entry name" value="Pept_M3A_M3B_dom"/>
</dbReference>
<dbReference type="NCBIfam" id="TIGR02289">
    <property type="entry name" value="M3_not_pepF"/>
    <property type="match status" value="1"/>
</dbReference>
<evidence type="ECO:0000256" key="4">
    <source>
        <dbReference type="ARBA" id="ARBA00022833"/>
    </source>
</evidence>
<keyword evidence="4 6" id="KW-0862">Zinc</keyword>
<keyword evidence="1 6" id="KW-0645">Protease</keyword>
<dbReference type="AlphaFoldDB" id="A0A7S8ECC3"/>
<dbReference type="GO" id="GO:0006518">
    <property type="term" value="P:peptide metabolic process"/>
    <property type="evidence" value="ECO:0007669"/>
    <property type="project" value="TreeGrafter"/>
</dbReference>